<keyword evidence="1" id="KW-0732">Signal</keyword>
<evidence type="ECO:0000313" key="2">
    <source>
        <dbReference type="EMBL" id="MBK9984170.1"/>
    </source>
</evidence>
<proteinExistence type="predicted"/>
<evidence type="ECO:0000256" key="1">
    <source>
        <dbReference type="SAM" id="SignalP"/>
    </source>
</evidence>
<sequence length="353" mass="39337">MKRWFLLFSFGFAFCFPLISSAQDKLLTQAFAHPVDLNPAYSGDVAGRYRVSLAYRDQWRSIIESPFTTMAIYGDLKIIPDKQKDDYFGAGFSLLTDRTAILNINQNMLSLYGSYHKALNKDQGQYLSAGMNVGVAQRNVNYENVYFNDQFNGLDQYSLGTAENLPNNNFAFMDMGLGVRYSSSASKYSSFSFGFSVDHLIGNSISFYKHSLDDETYVLLPDSKIDRKLTGYLSMEISSNELIAFLPRLLWQVQGPHQMIAAAGLVKFDLTNYNNSAFHIGGGVRLNQTSSTGLKPSAVYILTAYEVKGLLIGLSHDILVNNLNEGHTGKGAFELSISFTGFYENDDSICPSF</sequence>
<protein>
    <submittedName>
        <fullName evidence="2">PorP/SprF family type IX secretion system membrane protein</fullName>
    </submittedName>
</protein>
<dbReference type="Proteomes" id="UP000808337">
    <property type="component" value="Unassembled WGS sequence"/>
</dbReference>
<accession>A0A9D7SYU6</accession>
<feature type="chain" id="PRO_5039269642" evidence="1">
    <location>
        <begin position="23"/>
        <end position="353"/>
    </location>
</feature>
<evidence type="ECO:0000313" key="3">
    <source>
        <dbReference type="Proteomes" id="UP000808337"/>
    </source>
</evidence>
<organism evidence="2 3">
    <name type="scientific">Candidatus Opimibacter skivensis</name>
    <dbReference type="NCBI Taxonomy" id="2982028"/>
    <lineage>
        <taxon>Bacteria</taxon>
        <taxon>Pseudomonadati</taxon>
        <taxon>Bacteroidota</taxon>
        <taxon>Saprospiria</taxon>
        <taxon>Saprospirales</taxon>
        <taxon>Saprospiraceae</taxon>
        <taxon>Candidatus Opimibacter</taxon>
    </lineage>
</organism>
<comment type="caution">
    <text evidence="2">The sequence shown here is derived from an EMBL/GenBank/DDBJ whole genome shotgun (WGS) entry which is preliminary data.</text>
</comment>
<feature type="signal peptide" evidence="1">
    <location>
        <begin position="1"/>
        <end position="22"/>
    </location>
</feature>
<dbReference type="NCBIfam" id="TIGR03519">
    <property type="entry name" value="T9SS_PorP_fam"/>
    <property type="match status" value="1"/>
</dbReference>
<dbReference type="InterPro" id="IPR019861">
    <property type="entry name" value="PorP/SprF_Bacteroidetes"/>
</dbReference>
<dbReference type="AlphaFoldDB" id="A0A9D7SYU6"/>
<dbReference type="EMBL" id="JADKGY010000029">
    <property type="protein sequence ID" value="MBK9984170.1"/>
    <property type="molecule type" value="Genomic_DNA"/>
</dbReference>
<gene>
    <name evidence="2" type="ORF">IPP15_17675</name>
</gene>
<name>A0A9D7SYU6_9BACT</name>
<reference evidence="2 3" key="1">
    <citation type="submission" date="2020-10" db="EMBL/GenBank/DDBJ databases">
        <title>Connecting structure to function with the recovery of over 1000 high-quality activated sludge metagenome-assembled genomes encoding full-length rRNA genes using long-read sequencing.</title>
        <authorList>
            <person name="Singleton C.M."/>
            <person name="Petriglieri F."/>
            <person name="Kristensen J.M."/>
            <person name="Kirkegaard R.H."/>
            <person name="Michaelsen T.Y."/>
            <person name="Andersen M.H."/>
            <person name="Karst S.M."/>
            <person name="Dueholm M.S."/>
            <person name="Nielsen P.H."/>
            <person name="Albertsen M."/>
        </authorList>
    </citation>
    <scope>NUCLEOTIDE SEQUENCE [LARGE SCALE GENOMIC DNA]</scope>
    <source>
        <strain evidence="2">Ribe_18-Q3-R11-54_MAXAC.273</strain>
    </source>
</reference>
<dbReference type="Pfam" id="PF11751">
    <property type="entry name" value="PorP_SprF"/>
    <property type="match status" value="1"/>
</dbReference>